<sequence>MMRSRRDLLCRAGTAAVAVGATATAGCLDAAAGDGPQGPEGTPETLSCPDEGFVRLEAPFEGPVESRTIETGGGDGTGADGGDEGGTRLELSTEGTAETYGQSLRLVLRNTGDGSVDTRGEQAYSIQRETGEGWLDVRGSTTGEAVDLPREDDTLEAGDTYSWSVDLEESAIASAVPDRELAVCPPLGPGSHRFVYWGILDTPPVGIEFDLVG</sequence>
<organism evidence="2 3">
    <name type="scientific">Halorubrum glutamatedens</name>
    <dbReference type="NCBI Taxonomy" id="2707018"/>
    <lineage>
        <taxon>Archaea</taxon>
        <taxon>Methanobacteriati</taxon>
        <taxon>Methanobacteriota</taxon>
        <taxon>Stenosarchaea group</taxon>
        <taxon>Halobacteria</taxon>
        <taxon>Halobacteriales</taxon>
        <taxon>Haloferacaceae</taxon>
        <taxon>Halorubrum</taxon>
    </lineage>
</organism>
<feature type="region of interest" description="Disordered" evidence="1">
    <location>
        <begin position="64"/>
        <end position="86"/>
    </location>
</feature>
<evidence type="ECO:0000256" key="1">
    <source>
        <dbReference type="SAM" id="MobiDB-lite"/>
    </source>
</evidence>
<dbReference type="PROSITE" id="PS51318">
    <property type="entry name" value="TAT"/>
    <property type="match status" value="1"/>
</dbReference>
<dbReference type="PROSITE" id="PS51257">
    <property type="entry name" value="PROKAR_LIPOPROTEIN"/>
    <property type="match status" value="1"/>
</dbReference>
<protein>
    <recommendedName>
        <fullName evidence="4">Secreted protein</fullName>
    </recommendedName>
</protein>
<dbReference type="InterPro" id="IPR006311">
    <property type="entry name" value="TAT_signal"/>
</dbReference>
<name>A0ABD5QNZ5_9EURY</name>
<dbReference type="AlphaFoldDB" id="A0ABD5QNZ5"/>
<dbReference type="Proteomes" id="UP001596145">
    <property type="component" value="Unassembled WGS sequence"/>
</dbReference>
<accession>A0ABD5QNZ5</accession>
<reference evidence="2 3" key="1">
    <citation type="journal article" date="2019" name="Int. J. Syst. Evol. Microbiol.">
        <title>The Global Catalogue of Microorganisms (GCM) 10K type strain sequencing project: providing services to taxonomists for standard genome sequencing and annotation.</title>
        <authorList>
            <consortium name="The Broad Institute Genomics Platform"/>
            <consortium name="The Broad Institute Genome Sequencing Center for Infectious Disease"/>
            <person name="Wu L."/>
            <person name="Ma J."/>
        </authorList>
    </citation>
    <scope>NUCLEOTIDE SEQUENCE [LARGE SCALE GENOMIC DNA]</scope>
    <source>
        <strain evidence="2 3">CGMCC 1.16026</strain>
    </source>
</reference>
<dbReference type="EMBL" id="JBHSKV010000001">
    <property type="protein sequence ID" value="MFC5133216.1"/>
    <property type="molecule type" value="Genomic_DNA"/>
</dbReference>
<keyword evidence="3" id="KW-1185">Reference proteome</keyword>
<feature type="compositionally biased region" description="Gly residues" evidence="1">
    <location>
        <begin position="71"/>
        <end position="80"/>
    </location>
</feature>
<gene>
    <name evidence="2" type="ORF">ACFPJA_00535</name>
</gene>
<evidence type="ECO:0008006" key="4">
    <source>
        <dbReference type="Google" id="ProtNLM"/>
    </source>
</evidence>
<proteinExistence type="predicted"/>
<comment type="caution">
    <text evidence="2">The sequence shown here is derived from an EMBL/GenBank/DDBJ whole genome shotgun (WGS) entry which is preliminary data.</text>
</comment>
<dbReference type="RefSeq" id="WP_122104092.1">
    <property type="nucleotide sequence ID" value="NZ_JBHSKV010000001.1"/>
</dbReference>
<evidence type="ECO:0000313" key="2">
    <source>
        <dbReference type="EMBL" id="MFC5133216.1"/>
    </source>
</evidence>
<evidence type="ECO:0000313" key="3">
    <source>
        <dbReference type="Proteomes" id="UP001596145"/>
    </source>
</evidence>